<dbReference type="InterPro" id="IPR011047">
    <property type="entry name" value="Quinoprotein_ADH-like_sf"/>
</dbReference>
<evidence type="ECO:0000313" key="3">
    <source>
        <dbReference type="Proteomes" id="UP000056252"/>
    </source>
</evidence>
<reference evidence="3" key="1">
    <citation type="submission" date="2015-11" db="EMBL/GenBank/DDBJ databases">
        <authorList>
            <person name="Holder M.E."/>
            <person name="Ajami N.J."/>
            <person name="Petrosino J.F."/>
        </authorList>
    </citation>
    <scope>NUCLEOTIDE SEQUENCE [LARGE SCALE GENOMIC DNA]</scope>
    <source>
        <strain evidence="3">F0113</strain>
    </source>
</reference>
<dbReference type="Gene3D" id="2.130.10.10">
    <property type="entry name" value="YVTN repeat-like/Quinoprotein amine dehydrogenase"/>
    <property type="match status" value="1"/>
</dbReference>
<evidence type="ECO:0000256" key="1">
    <source>
        <dbReference type="SAM" id="SignalP"/>
    </source>
</evidence>
<dbReference type="KEGG" id="peo:AS203_06085"/>
<dbReference type="EMBL" id="CP013195">
    <property type="protein sequence ID" value="ALO48699.1"/>
    <property type="molecule type" value="Genomic_DNA"/>
</dbReference>
<sequence length="414" mass="44558">MMKFKHFLFAGAMLTLAASCGNSDDPTPNPTPNPGVTTFKGILFSTALTNPEGNTGRCYLQALPEMTSGSYDNKNAIPSGFGTMPMIMDSGNIYALPDYMGNTKAEIVCYNIDAAGKLVRRGVLSIPAGAAACNVVELNSEKAYVSFQNLGTVMVFNPTTMTKLKNIDLNSLSLPNAKVAPASMIIRDGYLYVGLSQFNAQWMPTEPTVSVAMIDTKTDILKKHIVNKTLGLSVATRPIDPNTIFKDENGDIYFVCMGAFGFLPQYPCGIVRIKNGAEEIDPDYCIRLDKTPVAGLSVTNAEYIAATCYAGEGKLYAYLNASKLAPDGATNPYLSITCFPAIIDLRAKTMQKIDNMELSNPQGIAIGKHKNLIVFGSANKKASGFYTYNPATKEVKGPIFTVQGNPGAFHSFAE</sequence>
<gene>
    <name evidence="2" type="ORF">AS203_06085</name>
</gene>
<dbReference type="STRING" id="76123.AS203_06085"/>
<dbReference type="SUPFAM" id="SSF50998">
    <property type="entry name" value="Quinoprotein alcohol dehydrogenase-like"/>
    <property type="match status" value="1"/>
</dbReference>
<dbReference type="PROSITE" id="PS51257">
    <property type="entry name" value="PROKAR_LIPOPROTEIN"/>
    <property type="match status" value="1"/>
</dbReference>
<proteinExistence type="predicted"/>
<dbReference type="InterPro" id="IPR015943">
    <property type="entry name" value="WD40/YVTN_repeat-like_dom_sf"/>
</dbReference>
<evidence type="ECO:0008006" key="4">
    <source>
        <dbReference type="Google" id="ProtNLM"/>
    </source>
</evidence>
<keyword evidence="3" id="KW-1185">Reference proteome</keyword>
<protein>
    <recommendedName>
        <fullName evidence="4">Lipoprotein</fullName>
    </recommendedName>
</protein>
<keyword evidence="1" id="KW-0732">Signal</keyword>
<organism evidence="2 3">
    <name type="scientific">Hoylesella enoeca</name>
    <dbReference type="NCBI Taxonomy" id="76123"/>
    <lineage>
        <taxon>Bacteria</taxon>
        <taxon>Pseudomonadati</taxon>
        <taxon>Bacteroidota</taxon>
        <taxon>Bacteroidia</taxon>
        <taxon>Bacteroidales</taxon>
        <taxon>Prevotellaceae</taxon>
        <taxon>Hoylesella</taxon>
    </lineage>
</organism>
<name>A0A0S2KK79_9BACT</name>
<feature type="signal peptide" evidence="1">
    <location>
        <begin position="1"/>
        <end position="23"/>
    </location>
</feature>
<dbReference type="RefSeq" id="WP_025065652.1">
    <property type="nucleotide sequence ID" value="NZ_CP013195.1"/>
</dbReference>
<evidence type="ECO:0000313" key="2">
    <source>
        <dbReference type="EMBL" id="ALO48699.1"/>
    </source>
</evidence>
<dbReference type="Proteomes" id="UP000056252">
    <property type="component" value="Chromosome"/>
</dbReference>
<dbReference type="eggNOG" id="COG3391">
    <property type="taxonomic scope" value="Bacteria"/>
</dbReference>
<feature type="chain" id="PRO_5006601824" description="Lipoprotein" evidence="1">
    <location>
        <begin position="24"/>
        <end position="414"/>
    </location>
</feature>
<dbReference type="AlphaFoldDB" id="A0A0S2KK79"/>
<accession>A0A0S2KK79</accession>